<sequence length="177" mass="19781">MAVDARRTRLDAVLGSARDRFSDLMWESLDGVRAALAEQDIYEIQTFQNISFEALRSIPGVTMGLAGNLRWAFPPYLRTSMAADDRRNRLDALLESARELFSDTNWQALGDSVRTTLAQQDLCEADDFRSPYVSVEILTTISGVTIGLAQALKFAFLVIRLDYIPAVDVPIHLNARL</sequence>
<proteinExistence type="predicted"/>
<reference evidence="1" key="1">
    <citation type="submission" date="2021-02" db="EMBL/GenBank/DDBJ databases">
        <title>First Annotated Genome of the Yellow-green Alga Tribonema minus.</title>
        <authorList>
            <person name="Mahan K.M."/>
        </authorList>
    </citation>
    <scope>NUCLEOTIDE SEQUENCE</scope>
    <source>
        <strain evidence="1">UTEX B ZZ1240</strain>
    </source>
</reference>
<dbReference type="Proteomes" id="UP000664859">
    <property type="component" value="Unassembled WGS sequence"/>
</dbReference>
<accession>A0A836CBS8</accession>
<organism evidence="1 2">
    <name type="scientific">Tribonema minus</name>
    <dbReference type="NCBI Taxonomy" id="303371"/>
    <lineage>
        <taxon>Eukaryota</taxon>
        <taxon>Sar</taxon>
        <taxon>Stramenopiles</taxon>
        <taxon>Ochrophyta</taxon>
        <taxon>PX clade</taxon>
        <taxon>Xanthophyceae</taxon>
        <taxon>Tribonematales</taxon>
        <taxon>Tribonemataceae</taxon>
        <taxon>Tribonema</taxon>
    </lineage>
</organism>
<evidence type="ECO:0000313" key="1">
    <source>
        <dbReference type="EMBL" id="KAG5180565.1"/>
    </source>
</evidence>
<evidence type="ECO:0000313" key="2">
    <source>
        <dbReference type="Proteomes" id="UP000664859"/>
    </source>
</evidence>
<dbReference type="AlphaFoldDB" id="A0A836CBS8"/>
<protein>
    <submittedName>
        <fullName evidence="1">Uncharacterized protein</fullName>
    </submittedName>
</protein>
<keyword evidence="2" id="KW-1185">Reference proteome</keyword>
<name>A0A836CBS8_9STRA</name>
<dbReference type="EMBL" id="JAFCMP010000379">
    <property type="protein sequence ID" value="KAG5180565.1"/>
    <property type="molecule type" value="Genomic_DNA"/>
</dbReference>
<gene>
    <name evidence="1" type="ORF">JKP88DRAFT_246684</name>
</gene>
<comment type="caution">
    <text evidence="1">The sequence shown here is derived from an EMBL/GenBank/DDBJ whole genome shotgun (WGS) entry which is preliminary data.</text>
</comment>